<organism evidence="2 3">
    <name type="scientific">Pseudonocardia alni</name>
    <name type="common">Amycolata alni</name>
    <dbReference type="NCBI Taxonomy" id="33907"/>
    <lineage>
        <taxon>Bacteria</taxon>
        <taxon>Bacillati</taxon>
        <taxon>Actinomycetota</taxon>
        <taxon>Actinomycetes</taxon>
        <taxon>Pseudonocardiales</taxon>
        <taxon>Pseudonocardiaceae</taxon>
        <taxon>Pseudonocardia</taxon>
    </lineage>
</organism>
<evidence type="ECO:0000256" key="1">
    <source>
        <dbReference type="SAM" id="Phobius"/>
    </source>
</evidence>
<reference evidence="2 3" key="1">
    <citation type="submission" date="2020-07" db="EMBL/GenBank/DDBJ databases">
        <title>Sequencing the genomes of 1000 actinobacteria strains.</title>
        <authorList>
            <person name="Klenk H.-P."/>
        </authorList>
    </citation>
    <scope>NUCLEOTIDE SEQUENCE [LARGE SCALE GENOMIC DNA]</scope>
    <source>
        <strain evidence="2 3">DSM 44749</strain>
    </source>
</reference>
<feature type="transmembrane region" description="Helical" evidence="1">
    <location>
        <begin position="163"/>
        <end position="184"/>
    </location>
</feature>
<dbReference type="AlphaFoldDB" id="A0A852WBZ6"/>
<keyword evidence="1" id="KW-0472">Membrane</keyword>
<keyword evidence="3" id="KW-1185">Reference proteome</keyword>
<dbReference type="GeneID" id="98053312"/>
<feature type="transmembrane region" description="Helical" evidence="1">
    <location>
        <begin position="42"/>
        <end position="61"/>
    </location>
</feature>
<proteinExistence type="predicted"/>
<dbReference type="EMBL" id="JACCCZ010000001">
    <property type="protein sequence ID" value="NYG03316.1"/>
    <property type="molecule type" value="Genomic_DNA"/>
</dbReference>
<dbReference type="RefSeq" id="WP_179761720.1">
    <property type="nucleotide sequence ID" value="NZ_BAAAJZ010000003.1"/>
</dbReference>
<protein>
    <submittedName>
        <fullName evidence="2">Uncharacterized protein</fullName>
    </submittedName>
</protein>
<feature type="transmembrane region" description="Helical" evidence="1">
    <location>
        <begin position="73"/>
        <end position="91"/>
    </location>
</feature>
<sequence length="199" mass="21127">MGESLFAEPLLWLIVGAEIGFWVFLLAGLGARYVLRRRGLGAVLLLGVPLMDLVLVTASTVDLATGGAPSRVHGLAALYLGITVAFGHPLVRWADVRGAHRFAGGPAPVRPPRGGVARTRYEWREYGKVVAAWVVTAAVLLLLSVAGGRAFPAPGAWPEDPMWSWLATASLAAGIWFVVGPLWATVFPGSGDREHTGVR</sequence>
<evidence type="ECO:0000313" key="3">
    <source>
        <dbReference type="Proteomes" id="UP000549695"/>
    </source>
</evidence>
<feature type="transmembrane region" description="Helical" evidence="1">
    <location>
        <begin position="130"/>
        <end position="151"/>
    </location>
</feature>
<comment type="caution">
    <text evidence="2">The sequence shown here is derived from an EMBL/GenBank/DDBJ whole genome shotgun (WGS) entry which is preliminary data.</text>
</comment>
<name>A0A852WBZ6_PSEA5</name>
<accession>A0A852WBZ6</accession>
<keyword evidence="1" id="KW-1133">Transmembrane helix</keyword>
<dbReference type="Proteomes" id="UP000549695">
    <property type="component" value="Unassembled WGS sequence"/>
</dbReference>
<feature type="transmembrane region" description="Helical" evidence="1">
    <location>
        <begin position="12"/>
        <end position="35"/>
    </location>
</feature>
<keyword evidence="1" id="KW-0812">Transmembrane</keyword>
<evidence type="ECO:0000313" key="2">
    <source>
        <dbReference type="EMBL" id="NYG03316.1"/>
    </source>
</evidence>
<gene>
    <name evidence="2" type="ORF">HDA37_003601</name>
</gene>